<dbReference type="PANTHER" id="PTHR33408:SF2">
    <property type="entry name" value="TRANSPOSASE DDE DOMAIN-CONTAINING PROTEIN"/>
    <property type="match status" value="1"/>
</dbReference>
<dbReference type="NCBIfam" id="NF033551">
    <property type="entry name" value="transpos_IS1182"/>
    <property type="match status" value="1"/>
</dbReference>
<name>A0A1M5JF07_9BACT</name>
<feature type="region of interest" description="Disordered" evidence="1">
    <location>
        <begin position="217"/>
        <end position="238"/>
    </location>
</feature>
<gene>
    <name evidence="4" type="ORF">SAMN02745206_03772</name>
</gene>
<evidence type="ECO:0000259" key="3">
    <source>
        <dbReference type="Pfam" id="PF13751"/>
    </source>
</evidence>
<dbReference type="EMBL" id="FQVB01000078">
    <property type="protein sequence ID" value="SHG39101.1"/>
    <property type="molecule type" value="Genomic_DNA"/>
</dbReference>
<reference evidence="5" key="1">
    <citation type="submission" date="2016-11" db="EMBL/GenBank/DDBJ databases">
        <authorList>
            <person name="Varghese N."/>
            <person name="Submissions S."/>
        </authorList>
    </citation>
    <scope>NUCLEOTIDE SEQUENCE [LARGE SCALE GENOMIC DNA]</scope>
    <source>
        <strain evidence="5">DSM 9756</strain>
    </source>
</reference>
<dbReference type="Pfam" id="PF13751">
    <property type="entry name" value="DDE_Tnp_1_6"/>
    <property type="match status" value="1"/>
</dbReference>
<evidence type="ECO:0000259" key="2">
    <source>
        <dbReference type="Pfam" id="PF05598"/>
    </source>
</evidence>
<dbReference type="InterPro" id="IPR047629">
    <property type="entry name" value="IS1182_transpos"/>
</dbReference>
<keyword evidence="5" id="KW-1185">Reference proteome</keyword>
<organism evidence="4 5">
    <name type="scientific">Desulfacinum infernum DSM 9756</name>
    <dbReference type="NCBI Taxonomy" id="1121391"/>
    <lineage>
        <taxon>Bacteria</taxon>
        <taxon>Pseudomonadati</taxon>
        <taxon>Thermodesulfobacteriota</taxon>
        <taxon>Syntrophobacteria</taxon>
        <taxon>Syntrophobacterales</taxon>
        <taxon>Syntrophobacteraceae</taxon>
        <taxon>Desulfacinum</taxon>
    </lineage>
</organism>
<feature type="domain" description="Transposase InsH N-terminal" evidence="2">
    <location>
        <begin position="22"/>
        <end position="110"/>
    </location>
</feature>
<dbReference type="STRING" id="1121391.SAMN02745206_03772"/>
<proteinExistence type="predicted"/>
<dbReference type="Proteomes" id="UP000184076">
    <property type="component" value="Unassembled WGS sequence"/>
</dbReference>
<accession>A0A1M5JF07</accession>
<dbReference type="AlphaFoldDB" id="A0A1M5JF07"/>
<evidence type="ECO:0000313" key="5">
    <source>
        <dbReference type="Proteomes" id="UP000184076"/>
    </source>
</evidence>
<evidence type="ECO:0000313" key="4">
    <source>
        <dbReference type="EMBL" id="SHG39101.1"/>
    </source>
</evidence>
<sequence length="495" mass="56452">MIPFKTDPIQFRQRQLFPTYIFDLLPKDHPCFVFDDIFQMLDTSSVEEQYSPIGQRAYPPRILVGILIYAYSHGVFSSRKIAQKCREDLGFMYIAHLHKPDFRVLSDFRKNHLEFLRSCFIQSARLAKGLGLVRLGHVALDGSKFKANTSKHKAMSYGRIEQLEKELGGQVEAMLEQARQCDEGEDAELGDASGYEIPKDLEEKQKRLQKLQEAKEALERREKDENPGKPIDPKKQISFADKDARIMGKNGQFDYAYNAQICVDEEHQIIVGQHVSTACNDSGELGEALDQVKTTMGRVPEKLSADNGYMSGENLEKLEQAQVDGYIAPGREGKKKSSKWIDKAEFVYDEQSDSFICPGGHRLECCRVGKDGRRLYQAEVQACQQCEHRPRCCRSKRGAPRTIRTDGYEDLRRKMAHKMSEPQARETYRKRKTIVEPVFGHMKNLGFRGFLLRGLEKVKGEFALMCAAHNISKVARAILGGIVDLRERRMMQLAA</sequence>
<dbReference type="PANTHER" id="PTHR33408">
    <property type="entry name" value="TRANSPOSASE"/>
    <property type="match status" value="1"/>
</dbReference>
<dbReference type="InterPro" id="IPR025668">
    <property type="entry name" value="Tnp_DDE_dom"/>
</dbReference>
<dbReference type="InterPro" id="IPR008490">
    <property type="entry name" value="Transposase_InsH_N"/>
</dbReference>
<dbReference type="OrthoDB" id="5368695at2"/>
<feature type="domain" description="Transposase DDE" evidence="3">
    <location>
        <begin position="356"/>
        <end position="474"/>
    </location>
</feature>
<dbReference type="Pfam" id="PF05598">
    <property type="entry name" value="DUF772"/>
    <property type="match status" value="1"/>
</dbReference>
<protein>
    <submittedName>
        <fullName evidence="4">Transposase domain</fullName>
    </submittedName>
</protein>
<dbReference type="RefSeq" id="WP_073042299.1">
    <property type="nucleotide sequence ID" value="NZ_FQVB01000078.1"/>
</dbReference>
<evidence type="ECO:0000256" key="1">
    <source>
        <dbReference type="SAM" id="MobiDB-lite"/>
    </source>
</evidence>